<dbReference type="InterPro" id="IPR042490">
    <property type="entry name" value="Thio_Ohase/BAAT_N"/>
</dbReference>
<dbReference type="GO" id="GO:0006637">
    <property type="term" value="P:acyl-CoA metabolic process"/>
    <property type="evidence" value="ECO:0007669"/>
    <property type="project" value="InterPro"/>
</dbReference>
<accession>A0A3M2LX51</accession>
<organism evidence="5 6">
    <name type="scientific">Actinomadura harenae</name>
    <dbReference type="NCBI Taxonomy" id="2483351"/>
    <lineage>
        <taxon>Bacteria</taxon>
        <taxon>Bacillati</taxon>
        <taxon>Actinomycetota</taxon>
        <taxon>Actinomycetes</taxon>
        <taxon>Streptosporangiales</taxon>
        <taxon>Thermomonosporaceae</taxon>
        <taxon>Actinomadura</taxon>
    </lineage>
</organism>
<dbReference type="Proteomes" id="UP000282674">
    <property type="component" value="Unassembled WGS sequence"/>
</dbReference>
<dbReference type="PANTHER" id="PTHR10824:SF4">
    <property type="entry name" value="ACYL-COENZYME A THIOESTERASE 1-LIKE"/>
    <property type="match status" value="1"/>
</dbReference>
<evidence type="ECO:0000256" key="1">
    <source>
        <dbReference type="ARBA" id="ARBA00006538"/>
    </source>
</evidence>
<dbReference type="InterPro" id="IPR006862">
    <property type="entry name" value="Thio_Ohase/aa_AcTrfase"/>
</dbReference>
<protein>
    <recommendedName>
        <fullName evidence="7">Palmitoyl-CoA hydrolase</fullName>
    </recommendedName>
</protein>
<feature type="active site" description="Charge relay system" evidence="2">
    <location>
        <position position="248"/>
    </location>
</feature>
<feature type="active site" description="Charge relay system" evidence="2">
    <location>
        <position position="353"/>
    </location>
</feature>
<feature type="active site" description="Charge relay system" evidence="2">
    <location>
        <position position="318"/>
    </location>
</feature>
<comment type="caution">
    <text evidence="5">The sequence shown here is derived from an EMBL/GenBank/DDBJ whole genome shotgun (WGS) entry which is preliminary data.</text>
</comment>
<dbReference type="Gene3D" id="3.40.50.1820">
    <property type="entry name" value="alpha/beta hydrolase"/>
    <property type="match status" value="1"/>
</dbReference>
<proteinExistence type="inferred from homology"/>
<dbReference type="Pfam" id="PF04775">
    <property type="entry name" value="Bile_Hydr_Trans"/>
    <property type="match status" value="1"/>
</dbReference>
<dbReference type="SUPFAM" id="SSF53474">
    <property type="entry name" value="alpha/beta-Hydrolases"/>
    <property type="match status" value="1"/>
</dbReference>
<dbReference type="GO" id="GO:0047617">
    <property type="term" value="F:fatty acyl-CoA hydrolase activity"/>
    <property type="evidence" value="ECO:0007669"/>
    <property type="project" value="TreeGrafter"/>
</dbReference>
<evidence type="ECO:0008006" key="7">
    <source>
        <dbReference type="Google" id="ProtNLM"/>
    </source>
</evidence>
<dbReference type="OrthoDB" id="4819815at2"/>
<name>A0A3M2LX51_9ACTN</name>
<dbReference type="Gene3D" id="2.60.40.2240">
    <property type="entry name" value="Acyl-CoA thioester hydrolase/BAAT N-terminal domain"/>
    <property type="match status" value="1"/>
</dbReference>
<feature type="domain" description="BAAT/Acyl-CoA thioester hydrolase C-terminal" evidence="4">
    <location>
        <begin position="300"/>
        <end position="397"/>
    </location>
</feature>
<dbReference type="PANTHER" id="PTHR10824">
    <property type="entry name" value="ACYL-COENZYME A THIOESTERASE-RELATED"/>
    <property type="match status" value="1"/>
</dbReference>
<dbReference type="PIRSF" id="PIRSF016521">
    <property type="entry name" value="Acyl-CoA_hydro"/>
    <property type="match status" value="1"/>
</dbReference>
<comment type="similarity">
    <text evidence="1">Belongs to the C/M/P thioester hydrolase family.</text>
</comment>
<dbReference type="InterPro" id="IPR014940">
    <property type="entry name" value="BAAT_C"/>
</dbReference>
<feature type="domain" description="Acyl-CoA thioester hydrolase/bile acid-CoA amino acid N-acetyltransferase" evidence="3">
    <location>
        <begin position="32"/>
        <end position="151"/>
    </location>
</feature>
<evidence type="ECO:0000259" key="3">
    <source>
        <dbReference type="Pfam" id="PF04775"/>
    </source>
</evidence>
<dbReference type="Pfam" id="PF08840">
    <property type="entry name" value="BAAT_C"/>
    <property type="match status" value="1"/>
</dbReference>
<dbReference type="AlphaFoldDB" id="A0A3M2LX51"/>
<dbReference type="GO" id="GO:0006631">
    <property type="term" value="P:fatty acid metabolic process"/>
    <property type="evidence" value="ECO:0007669"/>
    <property type="project" value="TreeGrafter"/>
</dbReference>
<gene>
    <name evidence="5" type="ORF">EBO15_26085</name>
</gene>
<evidence type="ECO:0000313" key="6">
    <source>
        <dbReference type="Proteomes" id="UP000282674"/>
    </source>
</evidence>
<dbReference type="InterPro" id="IPR029058">
    <property type="entry name" value="AB_hydrolase_fold"/>
</dbReference>
<reference evidence="5 6" key="1">
    <citation type="submission" date="2018-10" db="EMBL/GenBank/DDBJ databases">
        <title>Isolation from soil.</title>
        <authorList>
            <person name="Hu J."/>
        </authorList>
    </citation>
    <scope>NUCLEOTIDE SEQUENCE [LARGE SCALE GENOMIC DNA]</scope>
    <source>
        <strain evidence="5 6">NEAU-Ht49</strain>
    </source>
</reference>
<sequence length="403" mass="41834">MVLVAGSLLAGCGEGRSTHAVLNADAPTALADRAVHISVSGLRGGERVSVAASAPDVRGQVWRGDADFRADAHGTVDLVRDRSTSGTYTGVDGMGEFWSMNPPGGGPVLDAFSPPTSSYSVTISVTSHGHRLAERTLTRQWIGTGVTHKPLTLAADKVYGDLFLPPPGTPRHPAVMLISGSGGGEFPPEVASLLASHGYPAMSLAYFGVPGLPPALQNIPLEYFTRAARLLASQPGVDPAHLVALGNSRGSEAALLLGQRYPALIHGVIVYVPSATVNVGYPSAKSRAWTDGGRPVPLGFIPVDHISGPVLAIAGSQDRLWPSETAAREITSGLDAVHDRFPHRALVYQGAGHGVDGVLYLPEGTTMRHPLTGAPTVLGGTRPATAAAQRQAWDQVLGLLAAL</sequence>
<keyword evidence="6" id="KW-1185">Reference proteome</keyword>
<evidence type="ECO:0000259" key="4">
    <source>
        <dbReference type="Pfam" id="PF08840"/>
    </source>
</evidence>
<dbReference type="EMBL" id="RFFG01000052">
    <property type="protein sequence ID" value="RMI40615.1"/>
    <property type="molecule type" value="Genomic_DNA"/>
</dbReference>
<evidence type="ECO:0000313" key="5">
    <source>
        <dbReference type="EMBL" id="RMI40615.1"/>
    </source>
</evidence>
<dbReference type="InterPro" id="IPR016662">
    <property type="entry name" value="Acyl-CoA_thioEstase_long-chain"/>
</dbReference>
<evidence type="ECO:0000256" key="2">
    <source>
        <dbReference type="PIRSR" id="PIRSR016521-1"/>
    </source>
</evidence>